<dbReference type="InterPro" id="IPR002890">
    <property type="entry name" value="MG2"/>
</dbReference>
<dbReference type="InterPro" id="IPR041462">
    <property type="entry name" value="Bact_A2M_MG6"/>
</dbReference>
<dbReference type="InterPro" id="IPR008930">
    <property type="entry name" value="Terpenoid_cyclase/PrenylTrfase"/>
</dbReference>
<dbReference type="InterPro" id="IPR021868">
    <property type="entry name" value="Alpha_2_Macroglob_MG3"/>
</dbReference>
<dbReference type="Pfam" id="PF07703">
    <property type="entry name" value="A2M_BRD"/>
    <property type="match status" value="1"/>
</dbReference>
<dbReference type="InterPro" id="IPR047565">
    <property type="entry name" value="Alpha-macroglob_thiol-ester_cl"/>
</dbReference>
<keyword evidence="7" id="KW-1185">Reference proteome</keyword>
<dbReference type="KEGG" id="chk:D4L85_12770"/>
<keyword evidence="3" id="KW-0812">Transmembrane</keyword>
<dbReference type="OrthoDB" id="9767116at2"/>
<dbReference type="GO" id="GO:0004866">
    <property type="term" value="F:endopeptidase inhibitor activity"/>
    <property type="evidence" value="ECO:0007669"/>
    <property type="project" value="InterPro"/>
</dbReference>
<proteinExistence type="inferred from homology"/>
<dbReference type="SUPFAM" id="SSF48239">
    <property type="entry name" value="Terpenoid cyclases/Protein prenyltransferases"/>
    <property type="match status" value="1"/>
</dbReference>
<evidence type="ECO:0000256" key="2">
    <source>
        <dbReference type="ARBA" id="ARBA00022729"/>
    </source>
</evidence>
<protein>
    <recommendedName>
        <fullName evidence="8">Alpha-2-macroglobulin</fullName>
    </recommendedName>
</protein>
<dbReference type="CDD" id="cd02891">
    <property type="entry name" value="A2M_like"/>
    <property type="match status" value="1"/>
</dbReference>
<dbReference type="Pfam" id="PF17962">
    <property type="entry name" value="bMG6"/>
    <property type="match status" value="1"/>
</dbReference>
<dbReference type="InterPro" id="IPR051802">
    <property type="entry name" value="YfhM-like"/>
</dbReference>
<dbReference type="InterPro" id="IPR001599">
    <property type="entry name" value="Macroglobln_a2"/>
</dbReference>
<comment type="similarity">
    <text evidence="1">Belongs to the protease inhibitor I39 (alpha-2-macroglobulin) family. Bacterial alpha-2-macroglobulin subfamily.</text>
</comment>
<dbReference type="Pfam" id="PF07678">
    <property type="entry name" value="TED_complement"/>
    <property type="match status" value="1"/>
</dbReference>
<feature type="domain" description="Alpha-2-macroglobulin bait region" evidence="4">
    <location>
        <begin position="991"/>
        <end position="1133"/>
    </location>
</feature>
<dbReference type="GO" id="GO:0005615">
    <property type="term" value="C:extracellular space"/>
    <property type="evidence" value="ECO:0007669"/>
    <property type="project" value="InterPro"/>
</dbReference>
<dbReference type="InterPro" id="IPR041246">
    <property type="entry name" value="Bact_MG10"/>
</dbReference>
<dbReference type="SMART" id="SM01359">
    <property type="entry name" value="A2M_N_2"/>
    <property type="match status" value="1"/>
</dbReference>
<keyword evidence="3" id="KW-0472">Membrane</keyword>
<evidence type="ECO:0000313" key="6">
    <source>
        <dbReference type="EMBL" id="AYB31398.1"/>
    </source>
</evidence>
<feature type="domain" description="Alpha-2-macroglobulin" evidence="5">
    <location>
        <begin position="1197"/>
        <end position="1285"/>
    </location>
</feature>
<dbReference type="Gene3D" id="2.60.40.3710">
    <property type="match status" value="1"/>
</dbReference>
<dbReference type="Pfam" id="PF01835">
    <property type="entry name" value="MG2"/>
    <property type="match status" value="1"/>
</dbReference>
<dbReference type="Proteomes" id="UP000266183">
    <property type="component" value="Chromosome"/>
</dbReference>
<dbReference type="EMBL" id="CP032382">
    <property type="protein sequence ID" value="AYB31398.1"/>
    <property type="molecule type" value="Genomic_DNA"/>
</dbReference>
<dbReference type="InterPro" id="IPR011626">
    <property type="entry name" value="Alpha-macroglobulin_TED"/>
</dbReference>
<accession>A0A385SR66</accession>
<dbReference type="InterPro" id="IPR041203">
    <property type="entry name" value="Bact_A2M_MG5"/>
</dbReference>
<name>A0A385SR66_9BACT</name>
<dbReference type="Gene3D" id="1.50.10.20">
    <property type="match status" value="1"/>
</dbReference>
<dbReference type="InterPro" id="IPR011625">
    <property type="entry name" value="A2M_N_BRD"/>
</dbReference>
<keyword evidence="3" id="KW-1133">Transmembrane helix</keyword>
<dbReference type="Pfam" id="PF00207">
    <property type="entry name" value="A2M"/>
    <property type="match status" value="1"/>
</dbReference>
<reference evidence="7" key="1">
    <citation type="submission" date="2018-09" db="EMBL/GenBank/DDBJ databases">
        <title>Chryseolinea sp. KIS68-18 isolated from soil.</title>
        <authorList>
            <person name="Weon H.-Y."/>
            <person name="Kwon S.-W."/>
            <person name="Lee S.A."/>
        </authorList>
    </citation>
    <scope>NUCLEOTIDE SEQUENCE [LARGE SCALE GENOMIC DNA]</scope>
    <source>
        <strain evidence="7">KIS68-18</strain>
    </source>
</reference>
<dbReference type="PANTHER" id="PTHR40094:SF1">
    <property type="entry name" value="UBIQUITIN DOMAIN-CONTAINING PROTEIN"/>
    <property type="match status" value="1"/>
</dbReference>
<evidence type="ECO:0000256" key="3">
    <source>
        <dbReference type="SAM" id="Phobius"/>
    </source>
</evidence>
<evidence type="ECO:0000256" key="1">
    <source>
        <dbReference type="ARBA" id="ARBA00010556"/>
    </source>
</evidence>
<sequence length="1857" mass="204727">MQNISWKKVAIGIVTVVVLAVGIFYATTLKGKKPAQTFVNPAFGEYISSYTAGVVPSSSTLRIILAADAVDSLAVGQETSVNLFSFSPSVKGKTTWLDRRTVEFKPDARLASGQTYEVSFALSRLVEVPQELKTFEYSFQVIPQNFEVSIENVKPYVKTELKRQRVEGTLVTADVADAAAVEKTMEATQDGKALKVTWTHTAEGKQHPFVIEDVARKETASVVKLSLDGQPLGISQGDTREVEIPALGDFKVMNVRVDQSSTQHVVIQFSDPLNEKQNLDGLVSLNDVGTLDFDIKDNEIRVYPPVRQAGSKTLKLEGGIRNVLDYKMKRDTTMEVVFEQLNPAVRFTGKGSILPGTDGLIMPFEAVNLKSVDVEIVKIYEKNVLQFFQVNDYEGSQELQRVGRPMLRKTISLENAGVTDLGKWNRFTLDLSKMINTEPGAIYQVRIGFKRSYLAYVCDGGEETASANDMQGVGEDWEAQSEDENSYWDSYEEYYYDEDYDWNQRDNPCNSSYYTGDKNIRRNVLASDLGLLAKRGSDGNTTILVSDLKTAQPLSGVILELYDYQQLSIGTATSGSDGKAVIKSKETPFVLLARKEAQRGYLKMQDGESLSISNFDVGGERVSKGLKGLLYGERGVWRPGDSLYLTFILEDKMKLLPAAHPVVLELQNPQGQVTNRLVRSTGENGFYSFATSTAADAPTGNWTARVKVGGAEFSQPVKIETVKPNRLKINLDFGVEKITAGNSNVSGKLNVKWLHGAPGRNLRAEFEVLLTKAETKFQRYPDFTFEDPSRGFSSEAKPIFEGNTDDDGNAVVNTTLEPSENAPGMLNAVFRGKVYEESGNFSIDRFSIPYYPYTSFTGIRLPLGDKARGMLLTDTTHRVDVVTVDADGKPVSHDGIEMSLYKLNWAWWWSSESSNADYMSSTTTQAMASGTIRTVNGKGAWTFKVKYPEWGRFYVKAYDPVSGHTTGKVVYIDWPGWAGRSRGGNEGATMLSFSSDKPSYSIGEKATLTIPGSDQARALVSIENGSSVLQTYWVDTKKGDTPFSFEITKEMTPNIFAHVTLVQPHAQTTNDLPMRLYGVIPIGVEDAQTHLDPVLAMPDVLEPGKEVTIKVSEKTNRKMTYTLAVVDEGLLDLTRFRTPDAWSRFYAREALGVKTWDVYDDVMGAFGSRIERLLAIGGDMEGAGKEDDAKANRFKPVVKFMGPFTLSGGSQEHKFIMPQYIGSVKTMLVAGYEGAYGKAEKATPVRKPLMVLATLPRVLGPEEKLKLPITLFTMEKSIRNIKITVKASGPLQVANPTQSVTMAGADMTVDFDLAVKSATGVGKVEVTASSGNYSATDVIEIDVRNPNPPVSKATEALVESGKTWNGNVEAIGMAGTNSATLEVSSLPPVNLGQRLKYLLQYPYGCIEQTTSSVFPQLYLDQVKALNDGEKAAVQNNVKAGIERLKSFVTRDGGFGYWPGDDDSQSWGSTYAGHFLLEAEAKGYFVPGDMLKRWKKYQRNKAQGWRKNQEAYSSELIQAYRLYSLALAGDPEMGAMNRLREQPSLSSTAKWMLAAAYAKAGQPEAAKKLIANLSTTVKPYQELAYSYGSDLRDKAIILETLLLVNDRVKGFELVKDISASLSNGSYWMSTQTVAWCLKSVGAFAGSEKKGPIKFTYTYNGKTLEAQTDLTVAQVQLPVDGVKSRAVSVVSASKGTLFLRLITDGTPARGTEEEAENNLSLDVVYTNTDGGSIDPAHLEQGTEFIATITVSNPGLRGQYENLALNQIFPSGWEINNLRLDEAEARLKSDRPTYQDIRDDRVYTYFNLNAGQHKTFKVLLTASYSGTYYLPAVSCEAMYDHSIYSRKKGMEVEVTKRVTQ</sequence>
<evidence type="ECO:0000259" key="4">
    <source>
        <dbReference type="SMART" id="SM01359"/>
    </source>
</evidence>
<dbReference type="PANTHER" id="PTHR40094">
    <property type="entry name" value="ALPHA-2-MACROGLOBULIN HOMOLOG"/>
    <property type="match status" value="1"/>
</dbReference>
<dbReference type="RefSeq" id="WP_119754673.1">
    <property type="nucleotide sequence ID" value="NZ_CP032382.1"/>
</dbReference>
<dbReference type="SMART" id="SM01360">
    <property type="entry name" value="A2M"/>
    <property type="match status" value="1"/>
</dbReference>
<evidence type="ECO:0008006" key="8">
    <source>
        <dbReference type="Google" id="ProtNLM"/>
    </source>
</evidence>
<evidence type="ECO:0000313" key="7">
    <source>
        <dbReference type="Proteomes" id="UP000266183"/>
    </source>
</evidence>
<dbReference type="Pfam" id="PF11974">
    <property type="entry name" value="bMG3"/>
    <property type="match status" value="1"/>
</dbReference>
<organism evidence="6 7">
    <name type="scientific">Chryseolinea soli</name>
    <dbReference type="NCBI Taxonomy" id="2321403"/>
    <lineage>
        <taxon>Bacteria</taxon>
        <taxon>Pseudomonadati</taxon>
        <taxon>Bacteroidota</taxon>
        <taxon>Cytophagia</taxon>
        <taxon>Cytophagales</taxon>
        <taxon>Fulvivirgaceae</taxon>
        <taxon>Chryseolinea</taxon>
    </lineage>
</organism>
<evidence type="ECO:0000259" key="5">
    <source>
        <dbReference type="SMART" id="SM01360"/>
    </source>
</evidence>
<dbReference type="Gene3D" id="2.60.40.1930">
    <property type="match status" value="1"/>
</dbReference>
<dbReference type="SMART" id="SM01419">
    <property type="entry name" value="Thiol-ester_cl"/>
    <property type="match status" value="1"/>
</dbReference>
<keyword evidence="2" id="KW-0732">Signal</keyword>
<feature type="transmembrane region" description="Helical" evidence="3">
    <location>
        <begin position="9"/>
        <end position="27"/>
    </location>
</feature>
<gene>
    <name evidence="6" type="ORF">D4L85_12770</name>
</gene>
<dbReference type="Pfam" id="PF17973">
    <property type="entry name" value="bMG10"/>
    <property type="match status" value="1"/>
</dbReference>
<dbReference type="Pfam" id="PF17972">
    <property type="entry name" value="bMG5"/>
    <property type="match status" value="1"/>
</dbReference>